<comment type="caution">
    <text evidence="3">The sequence shown here is derived from an EMBL/GenBank/DDBJ whole genome shotgun (WGS) entry which is preliminary data.</text>
</comment>
<feature type="region of interest" description="Disordered" evidence="1">
    <location>
        <begin position="118"/>
        <end position="138"/>
    </location>
</feature>
<dbReference type="InterPro" id="IPR029058">
    <property type="entry name" value="AB_hydrolase_fold"/>
</dbReference>
<dbReference type="Gene3D" id="3.40.50.1820">
    <property type="entry name" value="alpha/beta hydrolase"/>
    <property type="match status" value="1"/>
</dbReference>
<keyword evidence="3" id="KW-0378">Hydrolase</keyword>
<evidence type="ECO:0000259" key="2">
    <source>
        <dbReference type="Pfam" id="PF12146"/>
    </source>
</evidence>
<dbReference type="GO" id="GO:0016787">
    <property type="term" value="F:hydrolase activity"/>
    <property type="evidence" value="ECO:0007669"/>
    <property type="project" value="UniProtKB-KW"/>
</dbReference>
<dbReference type="InterPro" id="IPR053145">
    <property type="entry name" value="AB_hydrolase_Est10"/>
</dbReference>
<dbReference type="EMBL" id="JAKLTR010000028">
    <property type="protein sequence ID" value="MCG2617924.1"/>
    <property type="molecule type" value="Genomic_DNA"/>
</dbReference>
<organism evidence="3 4">
    <name type="scientific">Terrimonas ginsenosidimutans</name>
    <dbReference type="NCBI Taxonomy" id="2908004"/>
    <lineage>
        <taxon>Bacteria</taxon>
        <taxon>Pseudomonadati</taxon>
        <taxon>Bacteroidota</taxon>
        <taxon>Chitinophagia</taxon>
        <taxon>Chitinophagales</taxon>
        <taxon>Chitinophagaceae</taxon>
        <taxon>Terrimonas</taxon>
    </lineage>
</organism>
<dbReference type="PANTHER" id="PTHR43265">
    <property type="entry name" value="ESTERASE ESTD"/>
    <property type="match status" value="1"/>
</dbReference>
<dbReference type="Proteomes" id="UP001165367">
    <property type="component" value="Unassembled WGS sequence"/>
</dbReference>
<reference evidence="3" key="1">
    <citation type="submission" date="2022-01" db="EMBL/GenBank/DDBJ databases">
        <authorList>
            <person name="Jo J.-H."/>
            <person name="Im W.-T."/>
        </authorList>
    </citation>
    <scope>NUCLEOTIDE SEQUENCE</scope>
    <source>
        <strain evidence="3">NA20</strain>
    </source>
</reference>
<gene>
    <name evidence="3" type="ORF">LZZ85_26720</name>
</gene>
<evidence type="ECO:0000313" key="4">
    <source>
        <dbReference type="Proteomes" id="UP001165367"/>
    </source>
</evidence>
<feature type="domain" description="Serine aminopeptidase S33" evidence="2">
    <location>
        <begin position="189"/>
        <end position="287"/>
    </location>
</feature>
<evidence type="ECO:0000313" key="3">
    <source>
        <dbReference type="EMBL" id="MCG2617924.1"/>
    </source>
</evidence>
<accession>A0ABS9KZX1</accession>
<dbReference type="InterPro" id="IPR022742">
    <property type="entry name" value="Hydrolase_4"/>
</dbReference>
<evidence type="ECO:0000256" key="1">
    <source>
        <dbReference type="SAM" id="MobiDB-lite"/>
    </source>
</evidence>
<dbReference type="PANTHER" id="PTHR43265:SF1">
    <property type="entry name" value="ESTERASE ESTD"/>
    <property type="match status" value="1"/>
</dbReference>
<keyword evidence="4" id="KW-1185">Reference proteome</keyword>
<sequence length="473" mass="51400">MRSFLIIFLFQAGIFTASAQKGEIFHGRWEGKIAVGGNGLTFVINVTDNGRGGLTATADSPDQGVFGIKCDSAWFAGTEITVELKSLNASYKGRLSGDTTLVGTFSQGMEIPLNLTKTSAAPAAKRPQEPRPPFPYKSEEIVYHDPKGARQYGATITIPQGKGPFPAALLITGSGPQNRDEEVFGHKAFAVLADALTRNGFVVLRVDDRGIGKTTGPFSGATTADFADDARTGLQYLQSRPEVNKKKTGMIGHSEGGMIAPMVAANRDDIDFIVLLAGPGVPVSQLMADQNAAIFRQAGMSEPAITSYIDIYTNVAKHIVSTTDSLTALNKSIELIRSWRLKTDTALLRELRVNGDETDREMATAFASAMRDNWFRYFYSFDPTGYLQNLRCKVLALNGSKDIQVLSSANLPAIEASLKKSKSRSFIVKEMPGLNHLFQTCKTCSTTEYGQLEETFAPAALEEINNWLNKNVK</sequence>
<protein>
    <submittedName>
        <fullName evidence="3">Alpha/beta hydrolase</fullName>
    </submittedName>
</protein>
<name>A0ABS9KZX1_9BACT</name>
<dbReference type="Pfam" id="PF12146">
    <property type="entry name" value="Hydrolase_4"/>
    <property type="match status" value="1"/>
</dbReference>
<dbReference type="SUPFAM" id="SSF53474">
    <property type="entry name" value="alpha/beta-Hydrolases"/>
    <property type="match status" value="1"/>
</dbReference>
<proteinExistence type="predicted"/>
<dbReference type="RefSeq" id="WP_237876878.1">
    <property type="nucleotide sequence ID" value="NZ_JAKLTR010000028.1"/>
</dbReference>